<gene>
    <name evidence="1" type="ORF">JCM19235_1399</name>
</gene>
<dbReference type="STRING" id="990268.JCM19235_1399"/>
<sequence length="41" mass="4910">MLNQIEYQEVSYPDITLPELNKDGYMRTPIEEQSFVPDNYE</sequence>
<comment type="caution">
    <text evidence="1">The sequence shown here is derived from an EMBL/GenBank/DDBJ whole genome shotgun (WGS) entry which is preliminary data.</text>
</comment>
<evidence type="ECO:0000313" key="1">
    <source>
        <dbReference type="EMBL" id="GAL21577.1"/>
    </source>
</evidence>
<organism evidence="1 2">
    <name type="scientific">Vibrio maritimus</name>
    <dbReference type="NCBI Taxonomy" id="990268"/>
    <lineage>
        <taxon>Bacteria</taxon>
        <taxon>Pseudomonadati</taxon>
        <taxon>Pseudomonadota</taxon>
        <taxon>Gammaproteobacteria</taxon>
        <taxon>Vibrionales</taxon>
        <taxon>Vibrionaceae</taxon>
        <taxon>Vibrio</taxon>
    </lineage>
</organism>
<protein>
    <submittedName>
        <fullName evidence="1">Uncharacterized protein</fullName>
    </submittedName>
</protein>
<dbReference type="Proteomes" id="UP000029228">
    <property type="component" value="Unassembled WGS sequence"/>
</dbReference>
<dbReference type="AlphaFoldDB" id="A0A090SQC6"/>
<keyword evidence="2" id="KW-1185">Reference proteome</keyword>
<reference evidence="1 2" key="2">
    <citation type="submission" date="2014-09" db="EMBL/GenBank/DDBJ databases">
        <authorList>
            <consortium name="NBRP consortium"/>
            <person name="Sawabe T."/>
            <person name="Meirelles P."/>
            <person name="Nakanishi M."/>
            <person name="Sayaka M."/>
            <person name="Hattori M."/>
            <person name="Ohkuma M."/>
        </authorList>
    </citation>
    <scope>NUCLEOTIDE SEQUENCE [LARGE SCALE GENOMIC DNA]</scope>
    <source>
        <strain evidence="2">JCM19235</strain>
    </source>
</reference>
<dbReference type="EMBL" id="BBMR01000009">
    <property type="protein sequence ID" value="GAL21577.1"/>
    <property type="molecule type" value="Genomic_DNA"/>
</dbReference>
<accession>A0A090SQC6</accession>
<evidence type="ECO:0000313" key="2">
    <source>
        <dbReference type="Proteomes" id="UP000029228"/>
    </source>
</evidence>
<name>A0A090SQC6_9VIBR</name>
<reference evidence="1 2" key="1">
    <citation type="submission" date="2014-09" db="EMBL/GenBank/DDBJ databases">
        <title>Vibrio maritimus JCM 19235. (C45) whole genome shotgun sequence.</title>
        <authorList>
            <person name="Sawabe T."/>
            <person name="Meirelles P."/>
            <person name="Nakanishi M."/>
            <person name="Sayaka M."/>
            <person name="Hattori M."/>
            <person name="Ohkuma M."/>
        </authorList>
    </citation>
    <scope>NUCLEOTIDE SEQUENCE [LARGE SCALE GENOMIC DNA]</scope>
    <source>
        <strain evidence="2">JCM19235</strain>
    </source>
</reference>
<proteinExistence type="predicted"/>